<dbReference type="SUPFAM" id="SSF50486">
    <property type="entry name" value="FMT C-terminal domain-like"/>
    <property type="match status" value="1"/>
</dbReference>
<feature type="region of interest" description="Disordered" evidence="1">
    <location>
        <begin position="40"/>
        <end position="71"/>
    </location>
</feature>
<comment type="caution">
    <text evidence="2">The sequence shown here is derived from an EMBL/GenBank/DDBJ whole genome shotgun (WGS) entry which is preliminary data.</text>
</comment>
<organism evidence="2 3">
    <name type="scientific">Halocaridina rubra</name>
    <name type="common">Hawaiian red shrimp</name>
    <dbReference type="NCBI Taxonomy" id="373956"/>
    <lineage>
        <taxon>Eukaryota</taxon>
        <taxon>Metazoa</taxon>
        <taxon>Ecdysozoa</taxon>
        <taxon>Arthropoda</taxon>
        <taxon>Crustacea</taxon>
        <taxon>Multicrustacea</taxon>
        <taxon>Malacostraca</taxon>
        <taxon>Eumalacostraca</taxon>
        <taxon>Eucarida</taxon>
        <taxon>Decapoda</taxon>
        <taxon>Pleocyemata</taxon>
        <taxon>Caridea</taxon>
        <taxon>Atyoidea</taxon>
        <taxon>Atyidae</taxon>
        <taxon>Halocaridina</taxon>
    </lineage>
</organism>
<dbReference type="AlphaFoldDB" id="A0AAN9A1A3"/>
<evidence type="ECO:0000313" key="3">
    <source>
        <dbReference type="Proteomes" id="UP001381693"/>
    </source>
</evidence>
<proteinExistence type="predicted"/>
<evidence type="ECO:0000256" key="1">
    <source>
        <dbReference type="SAM" id="MobiDB-lite"/>
    </source>
</evidence>
<sequence>MCQGVCGAVVSHRRRGKMVGTNDNSIQIDEVRFAGRRKYNRGRMLNGDNAPFSENSDAEQRNSRNHGRRIDGPWVFGLKQGLDCRYFSE</sequence>
<name>A0AAN9A1A3_HALRR</name>
<dbReference type="InterPro" id="IPR011034">
    <property type="entry name" value="Formyl_transferase-like_C_sf"/>
</dbReference>
<gene>
    <name evidence="2" type="ORF">SK128_003191</name>
</gene>
<keyword evidence="3" id="KW-1185">Reference proteome</keyword>
<accession>A0AAN9A1A3</accession>
<reference evidence="2 3" key="1">
    <citation type="submission" date="2023-11" db="EMBL/GenBank/DDBJ databases">
        <title>Halocaridina rubra genome assembly.</title>
        <authorList>
            <person name="Smith C."/>
        </authorList>
    </citation>
    <scope>NUCLEOTIDE SEQUENCE [LARGE SCALE GENOMIC DNA]</scope>
    <source>
        <strain evidence="2">EP-1</strain>
        <tissue evidence="2">Whole</tissue>
    </source>
</reference>
<dbReference type="Proteomes" id="UP001381693">
    <property type="component" value="Unassembled WGS sequence"/>
</dbReference>
<dbReference type="EMBL" id="JAXCGZ010017165">
    <property type="protein sequence ID" value="KAK7068650.1"/>
    <property type="molecule type" value="Genomic_DNA"/>
</dbReference>
<evidence type="ECO:0000313" key="2">
    <source>
        <dbReference type="EMBL" id="KAK7068650.1"/>
    </source>
</evidence>
<dbReference type="GO" id="GO:0003824">
    <property type="term" value="F:catalytic activity"/>
    <property type="evidence" value="ECO:0007669"/>
    <property type="project" value="InterPro"/>
</dbReference>
<protein>
    <submittedName>
        <fullName evidence="2">Uncharacterized protein</fullName>
    </submittedName>
</protein>